<accession>A0A5B8MUU1</accession>
<dbReference type="EMBL" id="CP031043">
    <property type="protein sequence ID" value="QDZ23534.1"/>
    <property type="molecule type" value="Genomic_DNA"/>
</dbReference>
<evidence type="ECO:0000256" key="2">
    <source>
        <dbReference type="ARBA" id="ARBA00022692"/>
    </source>
</evidence>
<keyword evidence="2 5" id="KW-0812">Transmembrane</keyword>
<evidence type="ECO:0000256" key="4">
    <source>
        <dbReference type="ARBA" id="ARBA00023136"/>
    </source>
</evidence>
<feature type="transmembrane region" description="Helical" evidence="5">
    <location>
        <begin position="98"/>
        <end position="117"/>
    </location>
</feature>
<keyword evidence="3 5" id="KW-1133">Transmembrane helix</keyword>
<gene>
    <name evidence="7" type="ORF">A3770_10p60520</name>
    <name evidence="6" type="ORF">CPRI1469_LOCUS7</name>
</gene>
<feature type="transmembrane region" description="Helical" evidence="5">
    <location>
        <begin position="12"/>
        <end position="38"/>
    </location>
</feature>
<dbReference type="PANTHER" id="PTHR12952">
    <property type="entry name" value="SYS1"/>
    <property type="match status" value="1"/>
</dbReference>
<evidence type="ECO:0000256" key="5">
    <source>
        <dbReference type="SAM" id="Phobius"/>
    </source>
</evidence>
<comment type="subcellular location">
    <subcellularLocation>
        <location evidence="1">Membrane</location>
        <topology evidence="1">Multi-pass membrane protein</topology>
    </subcellularLocation>
</comment>
<protein>
    <recommendedName>
        <fullName evidence="9">Transmembrane protein</fullName>
    </recommendedName>
</protein>
<keyword evidence="8" id="KW-1185">Reference proteome</keyword>
<dbReference type="GO" id="GO:0016020">
    <property type="term" value="C:membrane"/>
    <property type="evidence" value="ECO:0007669"/>
    <property type="project" value="UniProtKB-SubCell"/>
</dbReference>
<evidence type="ECO:0000313" key="6">
    <source>
        <dbReference type="EMBL" id="CAD9711168.1"/>
    </source>
</evidence>
<proteinExistence type="predicted"/>
<dbReference type="OrthoDB" id="542931at2759"/>
<organism evidence="7 8">
    <name type="scientific">Chloropicon primus</name>
    <dbReference type="NCBI Taxonomy" id="1764295"/>
    <lineage>
        <taxon>Eukaryota</taxon>
        <taxon>Viridiplantae</taxon>
        <taxon>Chlorophyta</taxon>
        <taxon>Chloropicophyceae</taxon>
        <taxon>Chloropicales</taxon>
        <taxon>Chloropicaceae</taxon>
        <taxon>Chloropicon</taxon>
    </lineage>
</organism>
<reference evidence="6" key="2">
    <citation type="submission" date="2021-01" db="EMBL/GenBank/DDBJ databases">
        <authorList>
            <person name="Corre E."/>
            <person name="Pelletier E."/>
            <person name="Niang G."/>
            <person name="Scheremetjew M."/>
            <person name="Finn R."/>
            <person name="Kale V."/>
            <person name="Holt S."/>
            <person name="Cochrane G."/>
            <person name="Meng A."/>
            <person name="Brown T."/>
            <person name="Cohen L."/>
        </authorList>
    </citation>
    <scope>NUCLEOTIDE SEQUENCE</scope>
    <source>
        <strain evidence="6">CCMP1205</strain>
    </source>
</reference>
<dbReference type="EMBL" id="HBHL01000007">
    <property type="protein sequence ID" value="CAD9711168.1"/>
    <property type="molecule type" value="Transcribed_RNA"/>
</dbReference>
<dbReference type="PANTHER" id="PTHR12952:SF1">
    <property type="entry name" value="TRANSMEMBRANE PROTEIN 244"/>
    <property type="match status" value="1"/>
</dbReference>
<keyword evidence="4 5" id="KW-0472">Membrane</keyword>
<name>A0A5B8MUU1_9CHLO</name>
<reference evidence="7 8" key="1">
    <citation type="submission" date="2018-07" db="EMBL/GenBank/DDBJ databases">
        <title>The complete nuclear genome of the prasinophyte Chloropicon primus (CCMP1205).</title>
        <authorList>
            <person name="Pombert J.-F."/>
            <person name="Otis C."/>
            <person name="Turmel M."/>
            <person name="Lemieux C."/>
        </authorList>
    </citation>
    <scope>NUCLEOTIDE SEQUENCE [LARGE SCALE GENOMIC DNA]</scope>
    <source>
        <strain evidence="7 8">CCMP1205</strain>
    </source>
</reference>
<evidence type="ECO:0000256" key="1">
    <source>
        <dbReference type="ARBA" id="ARBA00004141"/>
    </source>
</evidence>
<evidence type="ECO:0000256" key="3">
    <source>
        <dbReference type="ARBA" id="ARBA00022989"/>
    </source>
</evidence>
<evidence type="ECO:0000313" key="8">
    <source>
        <dbReference type="Proteomes" id="UP000316726"/>
    </source>
</evidence>
<dbReference type="Proteomes" id="UP000316726">
    <property type="component" value="Chromosome 10"/>
</dbReference>
<dbReference type="InterPro" id="IPR019185">
    <property type="entry name" value="Integral_membrane_SYS1-rel"/>
</dbReference>
<sequence length="157" mass="17977">MGKASDDETAVILRKLGIICPAFYAIYFVVVVLLALAFNLDCNNDQCRYYRLPFYFKMEDFRPEGNDQALVAWLSQVIVFLLSTLLMYYIVASTSRSWDYACTLAFIHTVVTCAVNADFPTNWVWWVTLVLSTFTLSSLGEITNYARDMKDIVVDMD</sequence>
<dbReference type="Pfam" id="PF09801">
    <property type="entry name" value="SYS1"/>
    <property type="match status" value="1"/>
</dbReference>
<evidence type="ECO:0008006" key="9">
    <source>
        <dbReference type="Google" id="ProtNLM"/>
    </source>
</evidence>
<evidence type="ECO:0000313" key="7">
    <source>
        <dbReference type="EMBL" id="QDZ23534.1"/>
    </source>
</evidence>
<dbReference type="AlphaFoldDB" id="A0A5B8MUU1"/>
<feature type="transmembrane region" description="Helical" evidence="5">
    <location>
        <begin position="70"/>
        <end position="91"/>
    </location>
</feature>